<name>A0A0L8H2C7_OCTBM</name>
<organism evidence="1">
    <name type="scientific">Octopus bimaculoides</name>
    <name type="common">California two-spotted octopus</name>
    <dbReference type="NCBI Taxonomy" id="37653"/>
    <lineage>
        <taxon>Eukaryota</taxon>
        <taxon>Metazoa</taxon>
        <taxon>Spiralia</taxon>
        <taxon>Lophotrochozoa</taxon>
        <taxon>Mollusca</taxon>
        <taxon>Cephalopoda</taxon>
        <taxon>Coleoidea</taxon>
        <taxon>Octopodiformes</taxon>
        <taxon>Octopoda</taxon>
        <taxon>Incirrata</taxon>
        <taxon>Octopodidae</taxon>
        <taxon>Octopus</taxon>
    </lineage>
</organism>
<dbReference type="EMBL" id="KQ419503">
    <property type="protein sequence ID" value="KOF83377.1"/>
    <property type="molecule type" value="Genomic_DNA"/>
</dbReference>
<proteinExistence type="predicted"/>
<reference evidence="1" key="1">
    <citation type="submission" date="2015-07" db="EMBL/GenBank/DDBJ databases">
        <title>MeaNS - Measles Nucleotide Surveillance Program.</title>
        <authorList>
            <person name="Tran T."/>
            <person name="Druce J."/>
        </authorList>
    </citation>
    <scope>NUCLEOTIDE SEQUENCE</scope>
    <source>
        <strain evidence="1">UCB-OBI-ISO-001</strain>
        <tissue evidence="1">Gonad</tissue>
    </source>
</reference>
<evidence type="ECO:0000313" key="1">
    <source>
        <dbReference type="EMBL" id="KOF83377.1"/>
    </source>
</evidence>
<dbReference type="AlphaFoldDB" id="A0A0L8H2C7"/>
<protein>
    <submittedName>
        <fullName evidence="1">Uncharacterized protein</fullName>
    </submittedName>
</protein>
<gene>
    <name evidence="1" type="ORF">OCBIM_22023938mg</name>
</gene>
<sequence length="61" mass="7459">MCETKLVIYEIYIRERNLILLNKSFTGYTPRRKKCVTKEMLNVHSYLRKYNFKSNSIFEFS</sequence>
<accession>A0A0L8H2C7</accession>